<evidence type="ECO:0000259" key="2">
    <source>
        <dbReference type="Pfam" id="PF23379"/>
    </source>
</evidence>
<evidence type="ECO:0000313" key="4">
    <source>
        <dbReference type="Proteomes" id="UP001430377"/>
    </source>
</evidence>
<reference evidence="3 4" key="1">
    <citation type="submission" date="2021-06" db="EMBL/GenBank/DDBJ databases">
        <title>Halomicroarcula sp. a new haloarchaeum isolated from saline soil.</title>
        <authorList>
            <person name="Duran-Viseras A."/>
            <person name="Sanchez-Porro C."/>
            <person name="Ventosa A."/>
        </authorList>
    </citation>
    <scope>NUCLEOTIDE SEQUENCE [LARGE SCALE GENOMIC DNA]</scope>
    <source>
        <strain evidence="3 4">F13</strain>
    </source>
</reference>
<feature type="domain" description="DUF7096" evidence="2">
    <location>
        <begin position="30"/>
        <end position="176"/>
    </location>
</feature>
<feature type="region of interest" description="Disordered" evidence="1">
    <location>
        <begin position="179"/>
        <end position="299"/>
    </location>
</feature>
<protein>
    <recommendedName>
        <fullName evidence="2">DUF7096 domain-containing protein</fullName>
    </recommendedName>
</protein>
<feature type="region of interest" description="Disordered" evidence="1">
    <location>
        <begin position="25"/>
        <end position="50"/>
    </location>
</feature>
<feature type="compositionally biased region" description="Polar residues" evidence="1">
    <location>
        <begin position="202"/>
        <end position="214"/>
    </location>
</feature>
<feature type="compositionally biased region" description="Low complexity" evidence="1">
    <location>
        <begin position="25"/>
        <end position="41"/>
    </location>
</feature>
<sequence length="299" mass="30286">MNRRYVVGLVLCLVAAAMVGLPAAAAQETTTDTATPVATDTEANETDDGPGLGTALTAFLQSSSAATNDTVENGMWQAGFERANESQRAQMVTSRTGTLEQRLERLRERNESLQQRYEDGSLPRQAYVAQQSRLAARMDALETAVNDTDEAATAAGVEDERLERLKENASRLSGPDVAAIVRANGGGPPVAAPGQSERPTDEANTSAENRTSSAGDAPVAGNGQSGSAGERPVDGDGPQAGDDADPRNSAATNGSANETADDDAGDATGGDDRGSGESGDGSAGDGGNGDGSAAGDGGR</sequence>
<feature type="compositionally biased region" description="Polar residues" evidence="1">
    <location>
        <begin position="249"/>
        <end position="258"/>
    </location>
</feature>
<organism evidence="3 4">
    <name type="scientific">Haloarcula rubra</name>
    <dbReference type="NCBI Taxonomy" id="2487747"/>
    <lineage>
        <taxon>Archaea</taxon>
        <taxon>Methanobacteriati</taxon>
        <taxon>Methanobacteriota</taxon>
        <taxon>Stenosarchaea group</taxon>
        <taxon>Halobacteria</taxon>
        <taxon>Halobacteriales</taxon>
        <taxon>Haloarculaceae</taxon>
        <taxon>Haloarcula</taxon>
    </lineage>
</organism>
<comment type="caution">
    <text evidence="3">The sequence shown here is derived from an EMBL/GenBank/DDBJ whole genome shotgun (WGS) entry which is preliminary data.</text>
</comment>
<keyword evidence="4" id="KW-1185">Reference proteome</keyword>
<dbReference type="AlphaFoldDB" id="A0AAW4PU51"/>
<evidence type="ECO:0000313" key="3">
    <source>
        <dbReference type="EMBL" id="MBX0323797.1"/>
    </source>
</evidence>
<dbReference type="Proteomes" id="UP001430377">
    <property type="component" value="Unassembled WGS sequence"/>
</dbReference>
<dbReference type="InterPro" id="IPR055522">
    <property type="entry name" value="DUF7096"/>
</dbReference>
<feature type="compositionally biased region" description="Gly residues" evidence="1">
    <location>
        <begin position="276"/>
        <end position="299"/>
    </location>
</feature>
<dbReference type="EMBL" id="RKLR01000004">
    <property type="protein sequence ID" value="MBX0323797.1"/>
    <property type="molecule type" value="Genomic_DNA"/>
</dbReference>
<evidence type="ECO:0000256" key="1">
    <source>
        <dbReference type="SAM" id="MobiDB-lite"/>
    </source>
</evidence>
<accession>A0AAW4PU51</accession>
<name>A0AAW4PU51_9EURY</name>
<dbReference type="RefSeq" id="WP_220618763.1">
    <property type="nucleotide sequence ID" value="NZ_RKLR01000004.1"/>
</dbReference>
<proteinExistence type="predicted"/>
<dbReference type="Pfam" id="PF23379">
    <property type="entry name" value="DUF7096"/>
    <property type="match status" value="1"/>
</dbReference>
<gene>
    <name evidence="3" type="ORF">EGH21_12230</name>
</gene>